<evidence type="ECO:0000313" key="1">
    <source>
        <dbReference type="EMBL" id="CAK1589457.1"/>
    </source>
</evidence>
<gene>
    <name evidence="1" type="ORF">PARMNEM_LOCUS9955</name>
</gene>
<dbReference type="SUPFAM" id="SSF56672">
    <property type="entry name" value="DNA/RNA polymerases"/>
    <property type="match status" value="1"/>
</dbReference>
<dbReference type="PANTHER" id="PTHR47331:SF5">
    <property type="entry name" value="RIBONUCLEASE H"/>
    <property type="match status" value="1"/>
</dbReference>
<dbReference type="AlphaFoldDB" id="A0AAV1L5Y9"/>
<evidence type="ECO:0000313" key="2">
    <source>
        <dbReference type="Proteomes" id="UP001314205"/>
    </source>
</evidence>
<dbReference type="PANTHER" id="PTHR47331">
    <property type="entry name" value="PHD-TYPE DOMAIN-CONTAINING PROTEIN"/>
    <property type="match status" value="1"/>
</dbReference>
<name>A0AAV1L5Y9_9NEOP</name>
<dbReference type="EMBL" id="CAVLGL010000084">
    <property type="protein sequence ID" value="CAK1589457.1"/>
    <property type="molecule type" value="Genomic_DNA"/>
</dbReference>
<accession>A0AAV1L5Y9</accession>
<reference evidence="1 2" key="1">
    <citation type="submission" date="2023-11" db="EMBL/GenBank/DDBJ databases">
        <authorList>
            <person name="Hedman E."/>
            <person name="Englund M."/>
            <person name="Stromberg M."/>
            <person name="Nyberg Akerstrom W."/>
            <person name="Nylinder S."/>
            <person name="Jareborg N."/>
            <person name="Kallberg Y."/>
            <person name="Kronander E."/>
        </authorList>
    </citation>
    <scope>NUCLEOTIDE SEQUENCE [LARGE SCALE GENOMIC DNA]</scope>
</reference>
<organism evidence="1 2">
    <name type="scientific">Parnassius mnemosyne</name>
    <name type="common">clouded apollo</name>
    <dbReference type="NCBI Taxonomy" id="213953"/>
    <lineage>
        <taxon>Eukaryota</taxon>
        <taxon>Metazoa</taxon>
        <taxon>Ecdysozoa</taxon>
        <taxon>Arthropoda</taxon>
        <taxon>Hexapoda</taxon>
        <taxon>Insecta</taxon>
        <taxon>Pterygota</taxon>
        <taxon>Neoptera</taxon>
        <taxon>Endopterygota</taxon>
        <taxon>Lepidoptera</taxon>
        <taxon>Glossata</taxon>
        <taxon>Ditrysia</taxon>
        <taxon>Papilionoidea</taxon>
        <taxon>Papilionidae</taxon>
        <taxon>Parnassiinae</taxon>
        <taxon>Parnassini</taxon>
        <taxon>Parnassius</taxon>
        <taxon>Driopa</taxon>
    </lineage>
</organism>
<protein>
    <submittedName>
        <fullName evidence="1">Uncharacterized protein</fullName>
    </submittedName>
</protein>
<sequence>MSKFWELEEVPLKRHLNPKEKAFEAHFINHTLRLESGRFSVSFPLKDLPDCLGESYTLAKNRLLTLEKRFRKQLDVKLQYINFIREYEELGHLTESTISKPNPSYFLCHHAVFKNSSESTKIRVVFDGSAPTSSGHSINDILMVGPNLQDSLFSILIRARQHKYLLTGDVKKMYRQNRNMQLILWREDESLPIKTLILNTVTYYGMASSSYLSTRCLWQLGEECSDE</sequence>
<comment type="caution">
    <text evidence="1">The sequence shown here is derived from an EMBL/GenBank/DDBJ whole genome shotgun (WGS) entry which is preliminary data.</text>
</comment>
<dbReference type="InterPro" id="IPR043502">
    <property type="entry name" value="DNA/RNA_pol_sf"/>
</dbReference>
<keyword evidence="2" id="KW-1185">Reference proteome</keyword>
<dbReference type="GO" id="GO:0071897">
    <property type="term" value="P:DNA biosynthetic process"/>
    <property type="evidence" value="ECO:0007669"/>
    <property type="project" value="UniProtKB-ARBA"/>
</dbReference>
<proteinExistence type="predicted"/>
<dbReference type="Proteomes" id="UP001314205">
    <property type="component" value="Unassembled WGS sequence"/>
</dbReference>